<keyword evidence="1" id="KW-0732">Signal</keyword>
<organism evidence="2 3">
    <name type="scientific">Fimbriimonas ginsengisoli Gsoil 348</name>
    <dbReference type="NCBI Taxonomy" id="661478"/>
    <lineage>
        <taxon>Bacteria</taxon>
        <taxon>Bacillati</taxon>
        <taxon>Armatimonadota</taxon>
        <taxon>Fimbriimonadia</taxon>
        <taxon>Fimbriimonadales</taxon>
        <taxon>Fimbriimonadaceae</taxon>
        <taxon>Fimbriimonas</taxon>
    </lineage>
</organism>
<feature type="signal peptide" evidence="1">
    <location>
        <begin position="1"/>
        <end position="24"/>
    </location>
</feature>
<evidence type="ECO:0000256" key="1">
    <source>
        <dbReference type="SAM" id="SignalP"/>
    </source>
</evidence>
<sequence length="171" mass="18315">MRKSWIAKAAVAASVLACVGVANAQTNGPSGISARIGVFFPTNDLARDIGKTWFAFGADYKLKEIPAPEANGHVSYISITGDYYEKDGVRAIPIALNYNIRVNQLVFSAGLGVDFVRIGTSSTGLSGQLGATYEFANSGSTSYNPFFVQAKYFFSSKSDLNGFGVYAGYRF</sequence>
<feature type="chain" id="PRO_5001651947" description="Outer membrane protein beta-barrel domain-containing protein" evidence="1">
    <location>
        <begin position="25"/>
        <end position="171"/>
    </location>
</feature>
<reference evidence="2 3" key="1">
    <citation type="journal article" date="2014" name="PLoS ONE">
        <title>The first complete genome sequence of the class fimbriimonadia in the phylum armatimonadetes.</title>
        <authorList>
            <person name="Hu Z.Y."/>
            <person name="Wang Y.Z."/>
            <person name="Im W.T."/>
            <person name="Wang S.Y."/>
            <person name="Zhao G.P."/>
            <person name="Zheng H.J."/>
            <person name="Quan Z.X."/>
        </authorList>
    </citation>
    <scope>NUCLEOTIDE SEQUENCE [LARGE SCALE GENOMIC DNA]</scope>
    <source>
        <strain evidence="2">Gsoil 348</strain>
    </source>
</reference>
<gene>
    <name evidence="2" type="ORF">OP10G_3557</name>
</gene>
<dbReference type="AlphaFoldDB" id="A0A068NVV9"/>
<dbReference type="EMBL" id="CP007139">
    <property type="protein sequence ID" value="AIE86925.1"/>
    <property type="molecule type" value="Genomic_DNA"/>
</dbReference>
<accession>A0A068NVV9</accession>
<dbReference type="Proteomes" id="UP000027982">
    <property type="component" value="Chromosome"/>
</dbReference>
<name>A0A068NVV9_FIMGI</name>
<protein>
    <recommendedName>
        <fullName evidence="4">Outer membrane protein beta-barrel domain-containing protein</fullName>
    </recommendedName>
</protein>
<evidence type="ECO:0000313" key="3">
    <source>
        <dbReference type="Proteomes" id="UP000027982"/>
    </source>
</evidence>
<evidence type="ECO:0000313" key="2">
    <source>
        <dbReference type="EMBL" id="AIE86925.1"/>
    </source>
</evidence>
<dbReference type="HOGENOM" id="CLU_1584028_0_0_0"/>
<dbReference type="RefSeq" id="WP_025229148.1">
    <property type="nucleotide sequence ID" value="NZ_CP007139.1"/>
</dbReference>
<keyword evidence="3" id="KW-1185">Reference proteome</keyword>
<dbReference type="KEGG" id="fgi:OP10G_3557"/>
<evidence type="ECO:0008006" key="4">
    <source>
        <dbReference type="Google" id="ProtNLM"/>
    </source>
</evidence>
<proteinExistence type="predicted"/>